<sequence length="281" mass="30398">MRKPPGLRGGWAPTQPADAARPAPAPAPLPARPRPAGAEFQPTRPFNDFQPTRPFNDFQPTRPLADFQPTRPLTDFQPTWPLDSPTARAPAPRRPPAPAPAPAPPPVAVTDGHWQVRGTPGQNLVLMPGQMHLGQQVASLRTLLGSCVAITLWHPVRRIGGMCHFLLPQRQRRNGEPPDGRYGDEAVAEMVRALGALGTQPQEYVAHLYGGADTMSGVSAARFNIGERNIEQGWSLIDRYGFQLDGVDVGEDIPRTVSLTLATGVVTMRRGTGQAPDHLRG</sequence>
<evidence type="ECO:0000256" key="4">
    <source>
        <dbReference type="SAM" id="MobiDB-lite"/>
    </source>
</evidence>
<reference evidence="6" key="1">
    <citation type="submission" date="2019-03" db="EMBL/GenBank/DDBJ databases">
        <title>Aquabacterium pictum sp.nov., the first bacteriochlorophyll a-containing freshwater bacterium in the genus Aquabacterium of the class Betaproteobacteria.</title>
        <authorList>
            <person name="Hirose S."/>
            <person name="Tank M."/>
            <person name="Hara E."/>
            <person name="Tamaki H."/>
            <person name="Takaichi S."/>
            <person name="Haruta S."/>
            <person name="Hanada S."/>
        </authorList>
    </citation>
    <scope>NUCLEOTIDE SEQUENCE [LARGE SCALE GENOMIC DNA]</scope>
    <source>
        <strain evidence="6">W35</strain>
    </source>
</reference>
<dbReference type="CDD" id="cd16352">
    <property type="entry name" value="CheD"/>
    <property type="match status" value="1"/>
</dbReference>
<dbReference type="InterPro" id="IPR011324">
    <property type="entry name" value="Cytotoxic_necrot_fac-like_cat"/>
</dbReference>
<keyword evidence="2 3" id="KW-0378">Hydrolase</keyword>
<feature type="compositionally biased region" description="Low complexity" evidence="4">
    <location>
        <begin position="12"/>
        <end position="22"/>
    </location>
</feature>
<evidence type="ECO:0000256" key="1">
    <source>
        <dbReference type="ARBA" id="ARBA00022500"/>
    </source>
</evidence>
<evidence type="ECO:0000256" key="3">
    <source>
        <dbReference type="HAMAP-Rule" id="MF_01440"/>
    </source>
</evidence>
<dbReference type="EMBL" id="BJCL01000006">
    <property type="protein sequence ID" value="GCL63645.1"/>
    <property type="molecule type" value="Genomic_DNA"/>
</dbReference>
<keyword evidence="1 3" id="KW-0145">Chemotaxis</keyword>
<gene>
    <name evidence="3" type="primary">cheD</name>
    <name evidence="5" type="ORF">AQPW35_27260</name>
</gene>
<dbReference type="PANTHER" id="PTHR35147">
    <property type="entry name" value="CHEMORECEPTOR GLUTAMINE DEAMIDASE CHED-RELATED"/>
    <property type="match status" value="1"/>
</dbReference>
<comment type="similarity">
    <text evidence="3">Belongs to the CheD family.</text>
</comment>
<dbReference type="InterPro" id="IPR005659">
    <property type="entry name" value="Chemorcpt_Glu_NH3ase_CheD"/>
</dbReference>
<comment type="caution">
    <text evidence="5">The sequence shown here is derived from an EMBL/GenBank/DDBJ whole genome shotgun (WGS) entry which is preliminary data.</text>
</comment>
<dbReference type="SUPFAM" id="SSF64438">
    <property type="entry name" value="CNF1/YfiH-like putative cysteine hydrolases"/>
    <property type="match status" value="1"/>
</dbReference>
<comment type="function">
    <text evidence="3">Probably deamidates glutamine residues to glutamate on methyl-accepting chemotaxis receptors (MCPs), playing an important role in chemotaxis.</text>
</comment>
<dbReference type="GO" id="GO:0006935">
    <property type="term" value="P:chemotaxis"/>
    <property type="evidence" value="ECO:0007669"/>
    <property type="project" value="UniProtKB-UniRule"/>
</dbReference>
<organism evidence="5 6">
    <name type="scientific">Pseudaquabacterium pictum</name>
    <dbReference type="NCBI Taxonomy" id="2315236"/>
    <lineage>
        <taxon>Bacteria</taxon>
        <taxon>Pseudomonadati</taxon>
        <taxon>Pseudomonadota</taxon>
        <taxon>Betaproteobacteria</taxon>
        <taxon>Burkholderiales</taxon>
        <taxon>Sphaerotilaceae</taxon>
        <taxon>Pseudaquabacterium</taxon>
    </lineage>
</organism>
<evidence type="ECO:0000313" key="5">
    <source>
        <dbReference type="EMBL" id="GCL63645.1"/>
    </source>
</evidence>
<evidence type="ECO:0000313" key="6">
    <source>
        <dbReference type="Proteomes" id="UP000301751"/>
    </source>
</evidence>
<feature type="compositionally biased region" description="Pro residues" evidence="4">
    <location>
        <begin position="23"/>
        <end position="33"/>
    </location>
</feature>
<dbReference type="Gene3D" id="3.30.1330.200">
    <property type="match status" value="1"/>
</dbReference>
<evidence type="ECO:0000256" key="2">
    <source>
        <dbReference type="ARBA" id="ARBA00022801"/>
    </source>
</evidence>
<dbReference type="AlphaFoldDB" id="A0A480AV33"/>
<protein>
    <recommendedName>
        <fullName evidence="3">Probable chemoreceptor glutamine deamidase CheD</fullName>
        <ecNumber evidence="3">3.5.1.44</ecNumber>
    </recommendedName>
</protein>
<dbReference type="PANTHER" id="PTHR35147:SF1">
    <property type="entry name" value="CHEMORECEPTOR GLUTAMINE DEAMIDASE CHED-RELATED"/>
    <property type="match status" value="1"/>
</dbReference>
<feature type="region of interest" description="Disordered" evidence="4">
    <location>
        <begin position="1"/>
        <end position="105"/>
    </location>
</feature>
<dbReference type="InterPro" id="IPR038592">
    <property type="entry name" value="CheD-like_sf"/>
</dbReference>
<accession>A0A480AV33</accession>
<dbReference type="Pfam" id="PF03975">
    <property type="entry name" value="CheD"/>
    <property type="match status" value="1"/>
</dbReference>
<proteinExistence type="inferred from homology"/>
<keyword evidence="6" id="KW-1185">Reference proteome</keyword>
<feature type="compositionally biased region" description="Pro residues" evidence="4">
    <location>
        <begin position="92"/>
        <end position="105"/>
    </location>
</feature>
<name>A0A480AV33_9BURK</name>
<dbReference type="HAMAP" id="MF_01440">
    <property type="entry name" value="CheD"/>
    <property type="match status" value="1"/>
</dbReference>
<comment type="catalytic activity">
    <reaction evidence="3">
        <text>L-glutaminyl-[protein] + H2O = L-glutamyl-[protein] + NH4(+)</text>
        <dbReference type="Rhea" id="RHEA:16441"/>
        <dbReference type="Rhea" id="RHEA-COMP:10207"/>
        <dbReference type="Rhea" id="RHEA-COMP:10208"/>
        <dbReference type="ChEBI" id="CHEBI:15377"/>
        <dbReference type="ChEBI" id="CHEBI:28938"/>
        <dbReference type="ChEBI" id="CHEBI:29973"/>
        <dbReference type="ChEBI" id="CHEBI:30011"/>
        <dbReference type="EC" id="3.5.1.44"/>
    </reaction>
</comment>
<dbReference type="GO" id="GO:0050568">
    <property type="term" value="F:protein-glutamine glutaminase activity"/>
    <property type="evidence" value="ECO:0007669"/>
    <property type="project" value="UniProtKB-UniRule"/>
</dbReference>
<dbReference type="Proteomes" id="UP000301751">
    <property type="component" value="Unassembled WGS sequence"/>
</dbReference>
<dbReference type="RefSeq" id="WP_228027104.1">
    <property type="nucleotide sequence ID" value="NZ_BJCL01000006.1"/>
</dbReference>
<dbReference type="EC" id="3.5.1.44" evidence="3"/>